<proteinExistence type="predicted"/>
<feature type="transmembrane region" description="Helical" evidence="1">
    <location>
        <begin position="146"/>
        <end position="168"/>
    </location>
</feature>
<dbReference type="Proteomes" id="UP001485505">
    <property type="component" value="Chromosome"/>
</dbReference>
<sequence>MSTFGVLFVQFLITIVSLKIISNVKKRNILEGIVILVISLIGAISYIEGFIYASIILILFTYCMSYFYQREIIHSLMYGSYALIVVLISDHISSYLDTIILGYLPNIVEVEVWIHLLSCVLMGIFISILVQKVLQKLSGINIQLKLFMAFIGVSTVFVYYTLIFAAASKGNTFELIRLNLFFFFMYLFLSIVTVIIYFAHLKKLFQEKRKEEEYDSLKKYLNEIEIHYQNMRKFKHDYQNILLSIEMFILEKDMQGLKGYFEEILKPTSKYLDENNFKLENLSKIKLKELKSIFASKLMRAQELGINARFEANAEIEKLPIDSFALITSVGILLDNAIEEIECVEYEYSELLTGVIKDGDNVSIIIQNTCRDNTPRLHLLKKIGFSTKGEGRGLGLNNLQELLAPLTNVTTETTKKNNLFVQKIHIQLEE</sequence>
<dbReference type="Gene3D" id="3.30.565.10">
    <property type="entry name" value="Histidine kinase-like ATPase, C-terminal domain"/>
    <property type="match status" value="1"/>
</dbReference>
<keyword evidence="4" id="KW-1185">Reference proteome</keyword>
<gene>
    <name evidence="3" type="ORF">AABL52_21775</name>
</gene>
<dbReference type="RefSeq" id="WP_144613315.1">
    <property type="nucleotide sequence ID" value="NZ_CP151108.1"/>
</dbReference>
<feature type="transmembrane region" description="Helical" evidence="1">
    <location>
        <begin position="28"/>
        <end position="44"/>
    </location>
</feature>
<dbReference type="InterPro" id="IPR032834">
    <property type="entry name" value="NatK-like_C"/>
</dbReference>
<feature type="transmembrane region" description="Helical" evidence="1">
    <location>
        <begin position="75"/>
        <end position="92"/>
    </location>
</feature>
<evidence type="ECO:0000259" key="2">
    <source>
        <dbReference type="Pfam" id="PF14501"/>
    </source>
</evidence>
<feature type="transmembrane region" description="Helical" evidence="1">
    <location>
        <begin position="6"/>
        <end position="21"/>
    </location>
</feature>
<feature type="transmembrane region" description="Helical" evidence="1">
    <location>
        <begin position="112"/>
        <end position="134"/>
    </location>
</feature>
<keyword evidence="1" id="KW-0472">Membrane</keyword>
<protein>
    <submittedName>
        <fullName evidence="3">GHKL domain-containing protein</fullName>
    </submittedName>
</protein>
<evidence type="ECO:0000313" key="4">
    <source>
        <dbReference type="Proteomes" id="UP001485505"/>
    </source>
</evidence>
<dbReference type="PANTHER" id="PTHR40448:SF1">
    <property type="entry name" value="TWO-COMPONENT SENSOR HISTIDINE KINASE"/>
    <property type="match status" value="1"/>
</dbReference>
<organism evidence="3 4">
    <name type="scientific">Bacillus paramobilis</name>
    <dbReference type="NCBI Taxonomy" id="2817477"/>
    <lineage>
        <taxon>Bacteria</taxon>
        <taxon>Bacillati</taxon>
        <taxon>Bacillota</taxon>
        <taxon>Bacilli</taxon>
        <taxon>Bacillales</taxon>
        <taxon>Bacillaceae</taxon>
        <taxon>Bacillus</taxon>
        <taxon>Bacillus cereus group</taxon>
    </lineage>
</organism>
<keyword evidence="1" id="KW-1133">Transmembrane helix</keyword>
<evidence type="ECO:0000313" key="3">
    <source>
        <dbReference type="EMBL" id="WZF29901.1"/>
    </source>
</evidence>
<reference evidence="3 4" key="1">
    <citation type="submission" date="2024-04" db="EMBL/GenBank/DDBJ databases">
        <title>Complete genome sequence of Bacillus mobilis strains derived from soil.</title>
        <authorList>
            <person name="Jung H."/>
            <person name="Choi S."/>
            <person name="Kim Y."/>
            <person name="Han J.A."/>
            <person name="Kim E.Y."/>
            <person name="Lee H.-S."/>
        </authorList>
    </citation>
    <scope>NUCLEOTIDE SEQUENCE [LARGE SCALE GENOMIC DNA]</scope>
    <source>
        <strain evidence="3 4">IMGN7</strain>
    </source>
</reference>
<accession>A0ABZ2VL38</accession>
<dbReference type="InterPro" id="IPR036890">
    <property type="entry name" value="HATPase_C_sf"/>
</dbReference>
<feature type="domain" description="Sensor histidine kinase NatK-like C-terminal" evidence="2">
    <location>
        <begin position="324"/>
        <end position="427"/>
    </location>
</feature>
<dbReference type="Pfam" id="PF14501">
    <property type="entry name" value="HATPase_c_5"/>
    <property type="match status" value="1"/>
</dbReference>
<dbReference type="EMBL" id="CP151108">
    <property type="protein sequence ID" value="WZF29901.1"/>
    <property type="molecule type" value="Genomic_DNA"/>
</dbReference>
<keyword evidence="1" id="KW-0812">Transmembrane</keyword>
<dbReference type="PANTHER" id="PTHR40448">
    <property type="entry name" value="TWO-COMPONENT SENSOR HISTIDINE KINASE"/>
    <property type="match status" value="1"/>
</dbReference>
<feature type="transmembrane region" description="Helical" evidence="1">
    <location>
        <begin position="50"/>
        <end position="68"/>
    </location>
</feature>
<name>A0ABZ2VL38_9BACI</name>
<dbReference type="SUPFAM" id="SSF55874">
    <property type="entry name" value="ATPase domain of HSP90 chaperone/DNA topoisomerase II/histidine kinase"/>
    <property type="match status" value="1"/>
</dbReference>
<evidence type="ECO:0000256" key="1">
    <source>
        <dbReference type="SAM" id="Phobius"/>
    </source>
</evidence>
<feature type="transmembrane region" description="Helical" evidence="1">
    <location>
        <begin position="180"/>
        <end position="200"/>
    </location>
</feature>